<name>A0A812X7G9_SYMPI</name>
<feature type="non-terminal residue" evidence="4">
    <location>
        <position position="482"/>
    </location>
</feature>
<dbReference type="GO" id="GO:0016984">
    <property type="term" value="F:ribulose-bisphosphate carboxylase activity"/>
    <property type="evidence" value="ECO:0007669"/>
    <property type="project" value="InterPro"/>
</dbReference>
<evidence type="ECO:0000313" key="5">
    <source>
        <dbReference type="Proteomes" id="UP000649617"/>
    </source>
</evidence>
<evidence type="ECO:0000313" key="4">
    <source>
        <dbReference type="EMBL" id="CAE7722140.1"/>
    </source>
</evidence>
<dbReference type="Pfam" id="PF02788">
    <property type="entry name" value="RuBisCO_large_N"/>
    <property type="match status" value="1"/>
</dbReference>
<feature type="region of interest" description="Disordered" evidence="1">
    <location>
        <begin position="418"/>
        <end position="441"/>
    </location>
</feature>
<dbReference type="SUPFAM" id="SSF54966">
    <property type="entry name" value="RuBisCO, large subunit, small (N-terminal) domain"/>
    <property type="match status" value="1"/>
</dbReference>
<gene>
    <name evidence="4" type="primary">rbcL</name>
    <name evidence="4" type="ORF">SPIL2461_LOCUS20597</name>
</gene>
<feature type="domain" description="Ribulose bisphosphate carboxylase large subunit ferrodoxin-like N-terminal" evidence="3">
    <location>
        <begin position="2"/>
        <end position="103"/>
    </location>
</feature>
<keyword evidence="5" id="KW-1185">Reference proteome</keyword>
<dbReference type="Gene3D" id="3.20.20.110">
    <property type="entry name" value="Ribulose bisphosphate carboxylase, large subunit, C-terminal domain"/>
    <property type="match status" value="1"/>
</dbReference>
<comment type="caution">
    <text evidence="4">The sequence shown here is derived from an EMBL/GenBank/DDBJ whole genome shotgun (WGS) entry which is preliminary data.</text>
</comment>
<dbReference type="Proteomes" id="UP000649617">
    <property type="component" value="Unassembled WGS sequence"/>
</dbReference>
<dbReference type="Pfam" id="PF00016">
    <property type="entry name" value="RuBisCO_large"/>
    <property type="match status" value="1"/>
</dbReference>
<reference evidence="4" key="1">
    <citation type="submission" date="2021-02" db="EMBL/GenBank/DDBJ databases">
        <authorList>
            <person name="Dougan E. K."/>
            <person name="Rhodes N."/>
            <person name="Thang M."/>
            <person name="Chan C."/>
        </authorList>
    </citation>
    <scope>NUCLEOTIDE SEQUENCE</scope>
</reference>
<accession>A0A812X7G9</accession>
<dbReference type="OrthoDB" id="437601at2759"/>
<sequence length="482" mass="52310">TGKHVLVTYTMKPKAGCDYSATAARFATEVSASAKAHLREADRMDKSSDAMLYYTNPGEKMVKLAFPKHLFSNILDRRFKSVRFKQGKDDVEYSRVERFYLPPSFLRRADGPQIEDMWSILGRGTTEGGKPSRGALKPKPFHEAGYLSWQGGSAQKALGTSEIPLIFATHDNAQDPAVAACGRYVMSQFDSPFRTGANLVDLYGDYSPSSVRDQSPAVQMQIQLDSASTPDAQLGYTDFVQTKLSEVIEGFCQQADAKSLDKMESDAANENVAANLVAQPTAKVASAVTNENVAAKAKAPGLPVKAEPDTPVVISSNTNALRLPTVFEKLGHANVIMTETSGYCDHMDGPESGAIACIQGGEAWKAWKSGDYGSMSLSEAIVEFAKTHDELKGAFMTFPQDADEMYPGWREQLCRLAPQKTPEPEEEPAEATEVKPADKDKVDNVANVASMPANFTVPAVPVHKRAAEAEPELVAKNAPCLR</sequence>
<dbReference type="InterPro" id="IPR000685">
    <property type="entry name" value="RuBisCO_lsu_C"/>
</dbReference>
<proteinExistence type="predicted"/>
<dbReference type="SUPFAM" id="SSF51649">
    <property type="entry name" value="RuBisCo, C-terminal domain"/>
    <property type="match status" value="2"/>
</dbReference>
<dbReference type="EMBL" id="CAJNIZ010045506">
    <property type="protein sequence ID" value="CAE7722140.1"/>
    <property type="molecule type" value="Genomic_DNA"/>
</dbReference>
<dbReference type="GO" id="GO:0015977">
    <property type="term" value="P:carbon fixation"/>
    <property type="evidence" value="ECO:0007669"/>
    <property type="project" value="InterPro"/>
</dbReference>
<feature type="compositionally biased region" description="Basic and acidic residues" evidence="1">
    <location>
        <begin position="432"/>
        <end position="441"/>
    </location>
</feature>
<evidence type="ECO:0000259" key="2">
    <source>
        <dbReference type="Pfam" id="PF00016"/>
    </source>
</evidence>
<protein>
    <submittedName>
        <fullName evidence="4">RbcL protein</fullName>
    </submittedName>
</protein>
<evidence type="ECO:0000256" key="1">
    <source>
        <dbReference type="SAM" id="MobiDB-lite"/>
    </source>
</evidence>
<dbReference type="GO" id="GO:0000287">
    <property type="term" value="F:magnesium ion binding"/>
    <property type="evidence" value="ECO:0007669"/>
    <property type="project" value="InterPro"/>
</dbReference>
<organism evidence="4 5">
    <name type="scientific">Symbiodinium pilosum</name>
    <name type="common">Dinoflagellate</name>
    <dbReference type="NCBI Taxonomy" id="2952"/>
    <lineage>
        <taxon>Eukaryota</taxon>
        <taxon>Sar</taxon>
        <taxon>Alveolata</taxon>
        <taxon>Dinophyceae</taxon>
        <taxon>Suessiales</taxon>
        <taxon>Symbiodiniaceae</taxon>
        <taxon>Symbiodinium</taxon>
    </lineage>
</organism>
<dbReference type="InterPro" id="IPR017443">
    <property type="entry name" value="RuBisCO_lsu_fd_N"/>
</dbReference>
<feature type="domain" description="Ribulose bisphosphate carboxylase large subunit C-terminal" evidence="2">
    <location>
        <begin position="309"/>
        <end position="398"/>
    </location>
</feature>
<dbReference type="InterPro" id="IPR036376">
    <property type="entry name" value="RuBisCO_lsu_C_sf"/>
</dbReference>
<dbReference type="InterPro" id="IPR036422">
    <property type="entry name" value="RuBisCO_lsu_N_sf"/>
</dbReference>
<dbReference type="AlphaFoldDB" id="A0A812X7G9"/>
<evidence type="ECO:0000259" key="3">
    <source>
        <dbReference type="Pfam" id="PF02788"/>
    </source>
</evidence>
<dbReference type="Gene3D" id="3.30.70.150">
    <property type="entry name" value="RuBisCO large subunit, N-terminal domain"/>
    <property type="match status" value="1"/>
</dbReference>